<evidence type="ECO:0000259" key="2">
    <source>
        <dbReference type="Pfam" id="PF00668"/>
    </source>
</evidence>
<organism evidence="3 4">
    <name type="scientific">Streptomyces massasporeus</name>
    <dbReference type="NCBI Taxonomy" id="67324"/>
    <lineage>
        <taxon>Bacteria</taxon>
        <taxon>Bacillati</taxon>
        <taxon>Actinomycetota</taxon>
        <taxon>Actinomycetes</taxon>
        <taxon>Kitasatosporales</taxon>
        <taxon>Streptomycetaceae</taxon>
        <taxon>Streptomyces</taxon>
    </lineage>
</organism>
<keyword evidence="4" id="KW-1185">Reference proteome</keyword>
<dbReference type="SUPFAM" id="SSF52777">
    <property type="entry name" value="CoA-dependent acyltransferases"/>
    <property type="match status" value="1"/>
</dbReference>
<dbReference type="Gene3D" id="2.30.38.10">
    <property type="entry name" value="Luciferase, Domain 3"/>
    <property type="match status" value="1"/>
</dbReference>
<dbReference type="Proteomes" id="UP001601288">
    <property type="component" value="Unassembled WGS sequence"/>
</dbReference>
<dbReference type="Gene3D" id="3.30.559.30">
    <property type="entry name" value="Nonribosomal peptide synthetase, condensation domain"/>
    <property type="match status" value="1"/>
</dbReference>
<sequence length="592" mass="62701">DGLIGFFVNTLVLRTDVSGDPSVRELLARVRETDLAAYAHQDVPFERLVEVVSPQRSMAHHPLFQVMVLFDNNTEASLALPGLQVSAGDSTTTVSQFDLSFALFERHDGDGMPAGISGEIEYASDLFDEASAEDLGERFVRVLEALVSAPDEPLSAVDVLGADERRRVLVEWNDTAVTGAAEMSVVERFEAQVAATPDAMALTFGEHSLPYGELNARANRLARFLVEQGAGPEKFVAVVLPRSAELVVSLLAVLKSGAAYVPVDPEFPEDRIAYVLEDSRPVLTLTEEVLAGFGAGDAYDAGDLGVPGDPDRAAYAIYTSGSTGRPKGVVIPEGALANFLGSMQDRFRLSAEDRMPAVTTVGFDIAGLEMYLPLLNGAGLILADREAVKDPAILGALLKASGATVMQATPSLWHALVEDRVDLSGLRVLVGGEALPSDLAVTLAGAARSVTNLYGPTETTIWSTVADVTSSGGVAIGRPIANTRVYVLDAALRPVAPGVPGELYIAGEGLARGYLGRPSLTAERFLADPFGPAGARMYRTGDLVRWTADGELEYIGRTDFQVKVRGFRIELGEVESALNAVTGVAGATAVVR</sequence>
<accession>A0ABW6LSM0</accession>
<evidence type="ECO:0000313" key="3">
    <source>
        <dbReference type="EMBL" id="MFE9231392.1"/>
    </source>
</evidence>
<dbReference type="SUPFAM" id="SSF56801">
    <property type="entry name" value="Acetyl-CoA synthetase-like"/>
    <property type="match status" value="1"/>
</dbReference>
<feature type="non-terminal residue" evidence="3">
    <location>
        <position position="1"/>
    </location>
</feature>
<feature type="domain" description="AMP-dependent synthetase/ligase" evidence="1">
    <location>
        <begin position="189"/>
        <end position="515"/>
    </location>
</feature>
<dbReference type="InterPro" id="IPR010071">
    <property type="entry name" value="AA_adenyl_dom"/>
</dbReference>
<proteinExistence type="predicted"/>
<reference evidence="3 4" key="1">
    <citation type="submission" date="2024-10" db="EMBL/GenBank/DDBJ databases">
        <title>The Natural Products Discovery Center: Release of the First 8490 Sequenced Strains for Exploring Actinobacteria Biosynthetic Diversity.</title>
        <authorList>
            <person name="Kalkreuter E."/>
            <person name="Kautsar S.A."/>
            <person name="Yang D."/>
            <person name="Bader C.D."/>
            <person name="Teijaro C.N."/>
            <person name="Fluegel L."/>
            <person name="Davis C.M."/>
            <person name="Simpson J.R."/>
            <person name="Lauterbach L."/>
            <person name="Steele A.D."/>
            <person name="Gui C."/>
            <person name="Meng S."/>
            <person name="Li G."/>
            <person name="Viehrig K."/>
            <person name="Ye F."/>
            <person name="Su P."/>
            <person name="Kiefer A.F."/>
            <person name="Nichols A."/>
            <person name="Cepeda A.J."/>
            <person name="Yan W."/>
            <person name="Fan B."/>
            <person name="Jiang Y."/>
            <person name="Adhikari A."/>
            <person name="Zheng C.-J."/>
            <person name="Schuster L."/>
            <person name="Cowan T.M."/>
            <person name="Smanski M.J."/>
            <person name="Chevrette M.G."/>
            <person name="De Carvalho L.P.S."/>
            <person name="Shen B."/>
        </authorList>
    </citation>
    <scope>NUCLEOTIDE SEQUENCE [LARGE SCALE GENOMIC DNA]</scope>
    <source>
        <strain evidence="3 4">NPDC007066</strain>
    </source>
</reference>
<dbReference type="Pfam" id="PF00668">
    <property type="entry name" value="Condensation"/>
    <property type="match status" value="1"/>
</dbReference>
<comment type="caution">
    <text evidence="3">The sequence shown here is derived from an EMBL/GenBank/DDBJ whole genome shotgun (WGS) entry which is preliminary data.</text>
</comment>
<dbReference type="Pfam" id="PF00501">
    <property type="entry name" value="AMP-binding"/>
    <property type="match status" value="1"/>
</dbReference>
<dbReference type="InterPro" id="IPR000873">
    <property type="entry name" value="AMP-dep_synth/lig_dom"/>
</dbReference>
<dbReference type="PANTHER" id="PTHR45527">
    <property type="entry name" value="NONRIBOSOMAL PEPTIDE SYNTHETASE"/>
    <property type="match status" value="1"/>
</dbReference>
<protein>
    <submittedName>
        <fullName evidence="3">Amino acid adenylation domain-containing protein</fullName>
    </submittedName>
</protein>
<dbReference type="RefSeq" id="WP_358293156.1">
    <property type="nucleotide sequence ID" value="NZ_JBEYGJ010000092.1"/>
</dbReference>
<dbReference type="Gene3D" id="3.30.300.30">
    <property type="match status" value="1"/>
</dbReference>
<dbReference type="NCBIfam" id="TIGR01733">
    <property type="entry name" value="AA-adenyl-dom"/>
    <property type="match status" value="1"/>
</dbReference>
<feature type="non-terminal residue" evidence="3">
    <location>
        <position position="592"/>
    </location>
</feature>
<name>A0ABW6LSM0_9ACTN</name>
<dbReference type="PANTHER" id="PTHR45527:SF1">
    <property type="entry name" value="FATTY ACID SYNTHASE"/>
    <property type="match status" value="1"/>
</dbReference>
<dbReference type="Gene3D" id="3.40.50.980">
    <property type="match status" value="2"/>
</dbReference>
<dbReference type="InterPro" id="IPR001242">
    <property type="entry name" value="Condensation_dom"/>
</dbReference>
<gene>
    <name evidence="3" type="ORF">ACFYM3_43860</name>
</gene>
<feature type="domain" description="Condensation" evidence="2">
    <location>
        <begin position="3"/>
        <end position="167"/>
    </location>
</feature>
<evidence type="ECO:0000259" key="1">
    <source>
        <dbReference type="Pfam" id="PF00501"/>
    </source>
</evidence>
<evidence type="ECO:0000313" key="4">
    <source>
        <dbReference type="Proteomes" id="UP001601288"/>
    </source>
</evidence>
<dbReference type="EMBL" id="JBIAFP010000067">
    <property type="protein sequence ID" value="MFE9231392.1"/>
    <property type="molecule type" value="Genomic_DNA"/>
</dbReference>
<dbReference type="InterPro" id="IPR045851">
    <property type="entry name" value="AMP-bd_C_sf"/>
</dbReference>